<evidence type="ECO:0000313" key="7">
    <source>
        <dbReference type="Proteomes" id="UP000286848"/>
    </source>
</evidence>
<keyword evidence="7" id="KW-1185">Reference proteome</keyword>
<keyword evidence="2" id="KW-0813">Transport</keyword>
<dbReference type="InterPro" id="IPR017871">
    <property type="entry name" value="ABC_transporter-like_CS"/>
</dbReference>
<evidence type="ECO:0000313" key="6">
    <source>
        <dbReference type="EMBL" id="GBG95174.1"/>
    </source>
</evidence>
<reference evidence="6 7" key="1">
    <citation type="journal article" date="2019" name="Int. J. Syst. Evol. Microbiol.">
        <title>Lactobacillus salitolerans sp. nov., a novel lactic acid bacterium isolated from spent mushroom substrates.</title>
        <authorList>
            <person name="Tohno M."/>
            <person name="Tanizawa Y."/>
            <person name="Kojima Y."/>
            <person name="Sakamoto M."/>
            <person name="Nakamura Y."/>
            <person name="Ohkuma M."/>
            <person name="Kobayashi H."/>
        </authorList>
    </citation>
    <scope>NUCLEOTIDE SEQUENCE [LARGE SCALE GENOMIC DNA]</scope>
    <source>
        <strain evidence="6 7">YK43</strain>
    </source>
</reference>
<name>A0A401IUG9_9LACO</name>
<evidence type="ECO:0000259" key="5">
    <source>
        <dbReference type="PROSITE" id="PS50893"/>
    </source>
</evidence>
<dbReference type="InterPro" id="IPR003593">
    <property type="entry name" value="AAA+_ATPase"/>
</dbReference>
<sequence length="289" mass="31926">MYLQTKNLTKVFGKQTAVDHLDLTVERGSLTALLGPNGAGKSTTVEMLLGLLPATSGEISYAKKAPRIGVVFQNSVLDNELTVSENLRVRAKLGGKFERQDLVSVAEKLGVSDFLNKRYGKLSGGQRRRVDIVRALLGQPEILFLDEPTTGLDIQTRRAIWSALAQLRQQQSLTIILTTHYLEEADNADMVYVIDQGKAVAAGSADQLKQKYARSRLVLQSKQLDQLEDLLGPAAEYERMTEDSLQVFPQDPQHALKILALAAPLVTDFEYRQGTMNDAFIALTGKEMH</sequence>
<dbReference type="InterPro" id="IPR050763">
    <property type="entry name" value="ABC_transporter_ATP-binding"/>
</dbReference>
<dbReference type="SUPFAM" id="SSF52540">
    <property type="entry name" value="P-loop containing nucleoside triphosphate hydrolases"/>
    <property type="match status" value="1"/>
</dbReference>
<dbReference type="OrthoDB" id="9804819at2"/>
<accession>A0A401IUG9</accession>
<evidence type="ECO:0000256" key="2">
    <source>
        <dbReference type="ARBA" id="ARBA00022448"/>
    </source>
</evidence>
<dbReference type="SMART" id="SM00382">
    <property type="entry name" value="AAA"/>
    <property type="match status" value="1"/>
</dbReference>
<dbReference type="GO" id="GO:0016887">
    <property type="term" value="F:ATP hydrolysis activity"/>
    <property type="evidence" value="ECO:0007669"/>
    <property type="project" value="InterPro"/>
</dbReference>
<dbReference type="AlphaFoldDB" id="A0A401IUG9"/>
<dbReference type="RefSeq" id="WP_124977264.1">
    <property type="nucleotide sequence ID" value="NZ_BFFP01000027.1"/>
</dbReference>
<keyword evidence="3" id="KW-0547">Nucleotide-binding</keyword>
<evidence type="ECO:0000256" key="4">
    <source>
        <dbReference type="ARBA" id="ARBA00022840"/>
    </source>
</evidence>
<dbReference type="PROSITE" id="PS00211">
    <property type="entry name" value="ABC_TRANSPORTER_1"/>
    <property type="match status" value="1"/>
</dbReference>
<dbReference type="PROSITE" id="PS50893">
    <property type="entry name" value="ABC_TRANSPORTER_2"/>
    <property type="match status" value="1"/>
</dbReference>
<protein>
    <submittedName>
        <fullName evidence="6">ABC transporter ATP-binding protein</fullName>
    </submittedName>
</protein>
<organism evidence="6 7">
    <name type="scientific">Ligilactobacillus salitolerans</name>
    <dbReference type="NCBI Taxonomy" id="1808352"/>
    <lineage>
        <taxon>Bacteria</taxon>
        <taxon>Bacillati</taxon>
        <taxon>Bacillota</taxon>
        <taxon>Bacilli</taxon>
        <taxon>Lactobacillales</taxon>
        <taxon>Lactobacillaceae</taxon>
        <taxon>Ligilactobacillus</taxon>
    </lineage>
</organism>
<keyword evidence="4 6" id="KW-0067">ATP-binding</keyword>
<feature type="domain" description="ABC transporter" evidence="5">
    <location>
        <begin position="3"/>
        <end position="221"/>
    </location>
</feature>
<dbReference type="InterPro" id="IPR003439">
    <property type="entry name" value="ABC_transporter-like_ATP-bd"/>
</dbReference>
<comment type="similarity">
    <text evidence="1">Belongs to the ABC transporter superfamily.</text>
</comment>
<dbReference type="InterPro" id="IPR027417">
    <property type="entry name" value="P-loop_NTPase"/>
</dbReference>
<gene>
    <name evidence="6" type="ORF">LFYK43_16330</name>
</gene>
<dbReference type="Pfam" id="PF00005">
    <property type="entry name" value="ABC_tran"/>
    <property type="match status" value="1"/>
</dbReference>
<evidence type="ECO:0000256" key="1">
    <source>
        <dbReference type="ARBA" id="ARBA00005417"/>
    </source>
</evidence>
<evidence type="ECO:0000256" key="3">
    <source>
        <dbReference type="ARBA" id="ARBA00022741"/>
    </source>
</evidence>
<proteinExistence type="inferred from homology"/>
<dbReference type="Gene3D" id="3.40.50.300">
    <property type="entry name" value="P-loop containing nucleotide triphosphate hydrolases"/>
    <property type="match status" value="1"/>
</dbReference>
<dbReference type="EMBL" id="BFFP01000027">
    <property type="protein sequence ID" value="GBG95174.1"/>
    <property type="molecule type" value="Genomic_DNA"/>
</dbReference>
<dbReference type="PANTHER" id="PTHR42711">
    <property type="entry name" value="ABC TRANSPORTER ATP-BINDING PROTEIN"/>
    <property type="match status" value="1"/>
</dbReference>
<comment type="caution">
    <text evidence="6">The sequence shown here is derived from an EMBL/GenBank/DDBJ whole genome shotgun (WGS) entry which is preliminary data.</text>
</comment>
<dbReference type="GO" id="GO:0005524">
    <property type="term" value="F:ATP binding"/>
    <property type="evidence" value="ECO:0007669"/>
    <property type="project" value="UniProtKB-KW"/>
</dbReference>
<dbReference type="Proteomes" id="UP000286848">
    <property type="component" value="Unassembled WGS sequence"/>
</dbReference>
<dbReference type="PANTHER" id="PTHR42711:SF5">
    <property type="entry name" value="ABC TRANSPORTER ATP-BINDING PROTEIN NATA"/>
    <property type="match status" value="1"/>
</dbReference>